<proteinExistence type="predicted"/>
<dbReference type="KEGG" id="dosa:Os09g0479000"/>
<name>C7J6S7_ORYSJ</name>
<reference evidence="3" key="2">
    <citation type="journal article" date="2008" name="Nucleic Acids Res.">
        <title>The rice annotation project database (RAP-DB): 2008 update.</title>
        <authorList>
            <consortium name="The rice annotation project (RAP)"/>
        </authorList>
    </citation>
    <scope>GENOME REANNOTATION</scope>
    <source>
        <strain evidence="3">cv. Nipponbare</strain>
    </source>
</reference>
<reference evidence="2 3" key="1">
    <citation type="journal article" date="2005" name="Nature">
        <title>The map-based sequence of the rice genome.</title>
        <authorList>
            <consortium name="International rice genome sequencing project (IRGSP)"/>
            <person name="Matsumoto T."/>
            <person name="Wu J."/>
            <person name="Kanamori H."/>
            <person name="Katayose Y."/>
            <person name="Fujisawa M."/>
            <person name="Namiki N."/>
            <person name="Mizuno H."/>
            <person name="Yamamoto K."/>
            <person name="Antonio B.A."/>
            <person name="Baba T."/>
            <person name="Sakata K."/>
            <person name="Nagamura Y."/>
            <person name="Aoki H."/>
            <person name="Arikawa K."/>
            <person name="Arita K."/>
            <person name="Bito T."/>
            <person name="Chiden Y."/>
            <person name="Fujitsuka N."/>
            <person name="Fukunaka R."/>
            <person name="Hamada M."/>
            <person name="Harada C."/>
            <person name="Hayashi A."/>
            <person name="Hijishita S."/>
            <person name="Honda M."/>
            <person name="Hosokawa S."/>
            <person name="Ichikawa Y."/>
            <person name="Idonuma A."/>
            <person name="Iijima M."/>
            <person name="Ikeda M."/>
            <person name="Ikeno M."/>
            <person name="Ito K."/>
            <person name="Ito S."/>
            <person name="Ito T."/>
            <person name="Ito Y."/>
            <person name="Ito Y."/>
            <person name="Iwabuchi A."/>
            <person name="Kamiya K."/>
            <person name="Karasawa W."/>
            <person name="Kurita K."/>
            <person name="Katagiri S."/>
            <person name="Kikuta A."/>
            <person name="Kobayashi H."/>
            <person name="Kobayashi N."/>
            <person name="Machita K."/>
            <person name="Maehara T."/>
            <person name="Masukawa M."/>
            <person name="Mizubayashi T."/>
            <person name="Mukai Y."/>
            <person name="Nagasaki H."/>
            <person name="Nagata Y."/>
            <person name="Naito S."/>
            <person name="Nakashima M."/>
            <person name="Nakama Y."/>
            <person name="Nakamichi Y."/>
            <person name="Nakamura M."/>
            <person name="Meguro A."/>
            <person name="Negishi M."/>
            <person name="Ohta I."/>
            <person name="Ohta T."/>
            <person name="Okamoto M."/>
            <person name="Ono N."/>
            <person name="Saji S."/>
            <person name="Sakaguchi M."/>
            <person name="Sakai K."/>
            <person name="Shibata M."/>
            <person name="Shimokawa T."/>
            <person name="Song J."/>
            <person name="Takazaki Y."/>
            <person name="Terasawa K."/>
            <person name="Tsugane M."/>
            <person name="Tsuji K."/>
            <person name="Ueda S."/>
            <person name="Waki K."/>
            <person name="Yamagata H."/>
            <person name="Yamamoto M."/>
            <person name="Yamamoto S."/>
            <person name="Yamane H."/>
            <person name="Yoshiki S."/>
            <person name="Yoshihara R."/>
            <person name="Yukawa K."/>
            <person name="Zhong H."/>
            <person name="Yano M."/>
            <person name="Yuan Q."/>
            <person name="Ouyang S."/>
            <person name="Liu J."/>
            <person name="Jones K.M."/>
            <person name="Gansberger K."/>
            <person name="Moffat K."/>
            <person name="Hill J."/>
            <person name="Bera J."/>
            <person name="Fadrosh D."/>
            <person name="Jin S."/>
            <person name="Johri S."/>
            <person name="Kim M."/>
            <person name="Overton L."/>
            <person name="Reardon M."/>
            <person name="Tsitrin T."/>
            <person name="Vuong H."/>
            <person name="Weaver B."/>
            <person name="Ciecko A."/>
            <person name="Tallon L."/>
            <person name="Jackson J."/>
            <person name="Pai G."/>
            <person name="Aken S.V."/>
            <person name="Utterback T."/>
            <person name="Reidmuller S."/>
            <person name="Feldblyum T."/>
            <person name="Hsiao J."/>
            <person name="Zismann V."/>
            <person name="Iobst S."/>
            <person name="de Vazeille A.R."/>
            <person name="Buell C.R."/>
            <person name="Ying K."/>
            <person name="Li Y."/>
            <person name="Lu T."/>
            <person name="Huang Y."/>
            <person name="Zhao Q."/>
            <person name="Feng Q."/>
            <person name="Zhang L."/>
            <person name="Zhu J."/>
            <person name="Weng Q."/>
            <person name="Mu J."/>
            <person name="Lu Y."/>
            <person name="Fan D."/>
            <person name="Liu Y."/>
            <person name="Guan J."/>
            <person name="Zhang Y."/>
            <person name="Yu S."/>
            <person name="Liu X."/>
            <person name="Zhang Y."/>
            <person name="Hong G."/>
            <person name="Han B."/>
            <person name="Choisne N."/>
            <person name="Demange N."/>
            <person name="Orjeda G."/>
            <person name="Samain S."/>
            <person name="Cattolico L."/>
            <person name="Pelletier E."/>
            <person name="Couloux A."/>
            <person name="Segurens B."/>
            <person name="Wincker P."/>
            <person name="D'Hont A."/>
            <person name="Scarpelli C."/>
            <person name="Weissenbach J."/>
            <person name="Salanoubat M."/>
            <person name="Quetier F."/>
            <person name="Yu Y."/>
            <person name="Kim H.R."/>
            <person name="Rambo T."/>
            <person name="Currie J."/>
            <person name="Collura K."/>
            <person name="Luo M."/>
            <person name="Yang T."/>
            <person name="Ammiraju J.S.S."/>
            <person name="Engler F."/>
            <person name="Soderlund C."/>
            <person name="Wing R.A."/>
            <person name="Palmer L.E."/>
            <person name="de la Bastide M."/>
            <person name="Spiegel L."/>
            <person name="Nascimento L."/>
            <person name="Zutavern T."/>
            <person name="O'Shaughnessy A."/>
            <person name="Dike S."/>
            <person name="Dedhia N."/>
            <person name="Preston R."/>
            <person name="Balija V."/>
            <person name="McCombie W.R."/>
            <person name="Chow T."/>
            <person name="Chen H."/>
            <person name="Chung M."/>
            <person name="Chen C."/>
            <person name="Shaw J."/>
            <person name="Wu H."/>
            <person name="Hsiao K."/>
            <person name="Chao Y."/>
            <person name="Chu M."/>
            <person name="Cheng C."/>
            <person name="Hour A."/>
            <person name="Lee P."/>
            <person name="Lin S."/>
            <person name="Lin Y."/>
            <person name="Liou J."/>
            <person name="Liu S."/>
            <person name="Hsing Y."/>
            <person name="Raghuvanshi S."/>
            <person name="Mohanty A."/>
            <person name="Bharti A.K."/>
            <person name="Gaur A."/>
            <person name="Gupta V."/>
            <person name="Kumar D."/>
            <person name="Ravi V."/>
            <person name="Vij S."/>
            <person name="Kapur A."/>
            <person name="Khurana P."/>
            <person name="Khurana P."/>
            <person name="Khurana J.P."/>
            <person name="Tyagi A.K."/>
            <person name="Gaikwad K."/>
            <person name="Singh A."/>
            <person name="Dalal V."/>
            <person name="Srivastava S."/>
            <person name="Dixit A."/>
            <person name="Pal A.K."/>
            <person name="Ghazi I.A."/>
            <person name="Yadav M."/>
            <person name="Pandit A."/>
            <person name="Bhargava A."/>
            <person name="Sureshbabu K."/>
            <person name="Batra K."/>
            <person name="Sharma T.R."/>
            <person name="Mohapatra T."/>
            <person name="Singh N.K."/>
            <person name="Messing J."/>
            <person name="Nelson A.B."/>
            <person name="Fuks G."/>
            <person name="Kavchok S."/>
            <person name="Keizer G."/>
            <person name="Linton E."/>
            <person name="Llaca V."/>
            <person name="Song R."/>
            <person name="Tanyolac B."/>
            <person name="Young S."/>
            <person name="Ho-Il K."/>
            <person name="Hahn J.H."/>
            <person name="Sangsakoo G."/>
            <person name="Vanavichit A."/>
            <person name="de Mattos Luiz.A.T."/>
            <person name="Zimmer P.D."/>
            <person name="Malone G."/>
            <person name="Dellagostin O."/>
            <person name="de Oliveira A.C."/>
            <person name="Bevan M."/>
            <person name="Bancroft I."/>
            <person name="Minx P."/>
            <person name="Cordum H."/>
            <person name="Wilson R."/>
            <person name="Cheng Z."/>
            <person name="Jin W."/>
            <person name="Jiang J."/>
            <person name="Leong S.A."/>
            <person name="Iwama H."/>
            <person name="Gojobori T."/>
            <person name="Itoh T."/>
            <person name="Niimura Y."/>
            <person name="Fujii Y."/>
            <person name="Habara T."/>
            <person name="Sakai H."/>
            <person name="Sato Y."/>
            <person name="Wilson G."/>
            <person name="Kumar K."/>
            <person name="McCouch S."/>
            <person name="Juretic N."/>
            <person name="Hoen D."/>
            <person name="Wright S."/>
            <person name="Bruskiewich R."/>
            <person name="Bureau T."/>
            <person name="Miyao A."/>
            <person name="Hirochika H."/>
            <person name="Nishikawa T."/>
            <person name="Kadowaki K."/>
            <person name="Sugiura M."/>
            <person name="Burr B."/>
            <person name="Sasaki T."/>
        </authorList>
    </citation>
    <scope>NUCLEOTIDE SEQUENCE [LARGE SCALE GENOMIC DNA]</scope>
    <source>
        <strain evidence="3">cv. Nipponbare</strain>
    </source>
</reference>
<organism evidence="2 3">
    <name type="scientific">Oryza sativa subsp. japonica</name>
    <name type="common">Rice</name>
    <dbReference type="NCBI Taxonomy" id="39947"/>
    <lineage>
        <taxon>Eukaryota</taxon>
        <taxon>Viridiplantae</taxon>
        <taxon>Streptophyta</taxon>
        <taxon>Embryophyta</taxon>
        <taxon>Tracheophyta</taxon>
        <taxon>Spermatophyta</taxon>
        <taxon>Magnoliopsida</taxon>
        <taxon>Liliopsida</taxon>
        <taxon>Poales</taxon>
        <taxon>Poaceae</taxon>
        <taxon>BOP clade</taxon>
        <taxon>Oryzoideae</taxon>
        <taxon>Oryzeae</taxon>
        <taxon>Oryzinae</taxon>
        <taxon>Oryza</taxon>
        <taxon>Oryza sativa</taxon>
    </lineage>
</organism>
<dbReference type="EMBL" id="AP008215">
    <property type="protein sequence ID" value="BAH94618.1"/>
    <property type="molecule type" value="Genomic_DNA"/>
</dbReference>
<dbReference type="AlphaFoldDB" id="C7J6S7"/>
<evidence type="ECO:0000313" key="2">
    <source>
        <dbReference type="EMBL" id="BAH94618.1"/>
    </source>
</evidence>
<evidence type="ECO:0000313" key="3">
    <source>
        <dbReference type="Proteomes" id="UP000000763"/>
    </source>
</evidence>
<evidence type="ECO:0000256" key="1">
    <source>
        <dbReference type="SAM" id="MobiDB-lite"/>
    </source>
</evidence>
<dbReference type="Proteomes" id="UP000000763">
    <property type="component" value="Chromosome 9"/>
</dbReference>
<feature type="region of interest" description="Disordered" evidence="1">
    <location>
        <begin position="1"/>
        <end position="30"/>
    </location>
</feature>
<accession>C7J6S7</accession>
<sequence length="50" mass="5216">EAHTTRRRRGGGGELPPTNGGGCARSSSDRAPKDCLVHYVGGLDCCHYGS</sequence>
<protein>
    <submittedName>
        <fullName evidence="2">Os09g0479000 protein</fullName>
    </submittedName>
</protein>
<feature type="compositionally biased region" description="Basic residues" evidence="1">
    <location>
        <begin position="1"/>
        <end position="10"/>
    </location>
</feature>
<feature type="non-terminal residue" evidence="2">
    <location>
        <position position="1"/>
    </location>
</feature>
<gene>
    <name evidence="2" type="ordered locus">Os09g0479000</name>
</gene>